<dbReference type="AlphaFoldDB" id="A0A9J6GTU2"/>
<dbReference type="EMBL" id="JABSTR010000008">
    <property type="protein sequence ID" value="KAH9377783.1"/>
    <property type="molecule type" value="Genomic_DNA"/>
</dbReference>
<reference evidence="2 3" key="1">
    <citation type="journal article" date="2020" name="Cell">
        <title>Large-Scale Comparative Analyses of Tick Genomes Elucidate Their Genetic Diversity and Vector Capacities.</title>
        <authorList>
            <consortium name="Tick Genome and Microbiome Consortium (TIGMIC)"/>
            <person name="Jia N."/>
            <person name="Wang J."/>
            <person name="Shi W."/>
            <person name="Du L."/>
            <person name="Sun Y."/>
            <person name="Zhan W."/>
            <person name="Jiang J.F."/>
            <person name="Wang Q."/>
            <person name="Zhang B."/>
            <person name="Ji P."/>
            <person name="Bell-Sakyi L."/>
            <person name="Cui X.M."/>
            <person name="Yuan T.T."/>
            <person name="Jiang B.G."/>
            <person name="Yang W.F."/>
            <person name="Lam T.T."/>
            <person name="Chang Q.C."/>
            <person name="Ding S.J."/>
            <person name="Wang X.J."/>
            <person name="Zhu J.G."/>
            <person name="Ruan X.D."/>
            <person name="Zhao L."/>
            <person name="Wei J.T."/>
            <person name="Ye R.Z."/>
            <person name="Que T.C."/>
            <person name="Du C.H."/>
            <person name="Zhou Y.H."/>
            <person name="Cheng J.X."/>
            <person name="Dai P.F."/>
            <person name="Guo W.B."/>
            <person name="Han X.H."/>
            <person name="Huang E.J."/>
            <person name="Li L.F."/>
            <person name="Wei W."/>
            <person name="Gao Y.C."/>
            <person name="Liu J.Z."/>
            <person name="Shao H.Z."/>
            <person name="Wang X."/>
            <person name="Wang C.C."/>
            <person name="Yang T.C."/>
            <person name="Huo Q.B."/>
            <person name="Li W."/>
            <person name="Chen H.Y."/>
            <person name="Chen S.E."/>
            <person name="Zhou L.G."/>
            <person name="Ni X.B."/>
            <person name="Tian J.H."/>
            <person name="Sheng Y."/>
            <person name="Liu T."/>
            <person name="Pan Y.S."/>
            <person name="Xia L.Y."/>
            <person name="Li J."/>
            <person name="Zhao F."/>
            <person name="Cao W.C."/>
        </authorList>
    </citation>
    <scope>NUCLEOTIDE SEQUENCE [LARGE SCALE GENOMIC DNA]</scope>
    <source>
        <strain evidence="2">HaeL-2018</strain>
    </source>
</reference>
<proteinExistence type="predicted"/>
<dbReference type="Proteomes" id="UP000821853">
    <property type="component" value="Unassembled WGS sequence"/>
</dbReference>
<comment type="caution">
    <text evidence="2">The sequence shown here is derived from an EMBL/GenBank/DDBJ whole genome shotgun (WGS) entry which is preliminary data.</text>
</comment>
<protein>
    <submittedName>
        <fullName evidence="2">Uncharacterized protein</fullName>
    </submittedName>
</protein>
<evidence type="ECO:0000256" key="1">
    <source>
        <dbReference type="SAM" id="MobiDB-lite"/>
    </source>
</evidence>
<sequence length="125" mass="14146">MSTWCASPPDSEHEKTHEAPEPQGLGRALRLFFISHWSPETVEHLPKPFRAYKAPGYGGYGATSYWAIPCGLRKRGRTYFLPPNPAQLPPYIYALEPVDNSEEMDNKEKFLLLLSSGLPFSKSMF</sequence>
<organism evidence="2 3">
    <name type="scientific">Haemaphysalis longicornis</name>
    <name type="common">Bush tick</name>
    <dbReference type="NCBI Taxonomy" id="44386"/>
    <lineage>
        <taxon>Eukaryota</taxon>
        <taxon>Metazoa</taxon>
        <taxon>Ecdysozoa</taxon>
        <taxon>Arthropoda</taxon>
        <taxon>Chelicerata</taxon>
        <taxon>Arachnida</taxon>
        <taxon>Acari</taxon>
        <taxon>Parasitiformes</taxon>
        <taxon>Ixodida</taxon>
        <taxon>Ixodoidea</taxon>
        <taxon>Ixodidae</taxon>
        <taxon>Haemaphysalinae</taxon>
        <taxon>Haemaphysalis</taxon>
    </lineage>
</organism>
<name>A0A9J6GTU2_HAELO</name>
<accession>A0A9J6GTU2</accession>
<feature type="region of interest" description="Disordered" evidence="1">
    <location>
        <begin position="1"/>
        <end position="23"/>
    </location>
</feature>
<gene>
    <name evidence="2" type="ORF">HPB48_012198</name>
</gene>
<evidence type="ECO:0000313" key="2">
    <source>
        <dbReference type="EMBL" id="KAH9377783.1"/>
    </source>
</evidence>
<keyword evidence="3" id="KW-1185">Reference proteome</keyword>
<dbReference type="VEuPathDB" id="VectorBase:HLOH_044180"/>
<feature type="compositionally biased region" description="Basic and acidic residues" evidence="1">
    <location>
        <begin position="10"/>
        <end position="20"/>
    </location>
</feature>
<evidence type="ECO:0000313" key="3">
    <source>
        <dbReference type="Proteomes" id="UP000821853"/>
    </source>
</evidence>